<evidence type="ECO:0000313" key="3">
    <source>
        <dbReference type="Proteomes" id="UP000236893"/>
    </source>
</evidence>
<feature type="coiled-coil region" evidence="1">
    <location>
        <begin position="147"/>
        <end position="187"/>
    </location>
</feature>
<protein>
    <recommendedName>
        <fullName evidence="4">Leucine-rich repeat domain-containing protein</fullName>
    </recommendedName>
</protein>
<organism evidence="2 3">
    <name type="scientific">Solitalea longa</name>
    <dbReference type="NCBI Taxonomy" id="2079460"/>
    <lineage>
        <taxon>Bacteria</taxon>
        <taxon>Pseudomonadati</taxon>
        <taxon>Bacteroidota</taxon>
        <taxon>Sphingobacteriia</taxon>
        <taxon>Sphingobacteriales</taxon>
        <taxon>Sphingobacteriaceae</taxon>
        <taxon>Solitalea</taxon>
    </lineage>
</organism>
<dbReference type="AlphaFoldDB" id="A0A2S5A6S6"/>
<dbReference type="Proteomes" id="UP000236893">
    <property type="component" value="Unassembled WGS sequence"/>
</dbReference>
<keyword evidence="1" id="KW-0175">Coiled coil</keyword>
<comment type="caution">
    <text evidence="2">The sequence shown here is derived from an EMBL/GenBank/DDBJ whole genome shotgun (WGS) entry which is preliminary data.</text>
</comment>
<keyword evidence="3" id="KW-1185">Reference proteome</keyword>
<dbReference type="EMBL" id="PQVF01000003">
    <property type="protein sequence ID" value="POY37997.1"/>
    <property type="molecule type" value="Genomic_DNA"/>
</dbReference>
<dbReference type="SUPFAM" id="SSF52047">
    <property type="entry name" value="RNI-like"/>
    <property type="match status" value="1"/>
</dbReference>
<reference evidence="2 3" key="1">
    <citation type="submission" date="2018-01" db="EMBL/GenBank/DDBJ databases">
        <authorList>
            <person name="Gaut B.S."/>
            <person name="Morton B.R."/>
            <person name="Clegg M.T."/>
            <person name="Duvall M.R."/>
        </authorList>
    </citation>
    <scope>NUCLEOTIDE SEQUENCE [LARGE SCALE GENOMIC DNA]</scope>
    <source>
        <strain evidence="2 3">HR-AV</strain>
    </source>
</reference>
<evidence type="ECO:0000313" key="2">
    <source>
        <dbReference type="EMBL" id="POY37997.1"/>
    </source>
</evidence>
<evidence type="ECO:0008006" key="4">
    <source>
        <dbReference type="Google" id="ProtNLM"/>
    </source>
</evidence>
<name>A0A2S5A6S6_9SPHI</name>
<gene>
    <name evidence="2" type="ORF">C3K47_05590</name>
</gene>
<dbReference type="InterPro" id="IPR032675">
    <property type="entry name" value="LRR_dom_sf"/>
</dbReference>
<dbReference type="Gene3D" id="3.80.10.10">
    <property type="entry name" value="Ribonuclease Inhibitor"/>
    <property type="match status" value="1"/>
</dbReference>
<evidence type="ECO:0000256" key="1">
    <source>
        <dbReference type="SAM" id="Coils"/>
    </source>
</evidence>
<sequence length="217" mass="25170">MSCSRGNYKTINMSNKKNTDNYIPRTVLVYKTVNTDLIKENGEELLFADEAGFLIAKFGRPVLLFAPPDAKLSDFPQEFQEVIINLESISLKEFEILNTEVKKEVEFNTIPNWLPQNKSIRQLELANFKIENLKFLKETAIETLLLSNNLYENREEVINNIKDLKNLKILINNNQFTKEEIDKIKDSNPKLIVRLTSEDGYDWLGRRSVISPKVDEK</sequence>
<accession>A0A2S5A6S6</accession>
<proteinExistence type="predicted"/>